<comment type="catalytic activity">
    <reaction evidence="1">
        <text>1,6-anhydro-N-acetyl-beta-muramate + ATP + H2O = N-acetyl-D-muramate 6-phosphate + ADP + H(+)</text>
        <dbReference type="Rhea" id="RHEA:24952"/>
        <dbReference type="ChEBI" id="CHEBI:15377"/>
        <dbReference type="ChEBI" id="CHEBI:15378"/>
        <dbReference type="ChEBI" id="CHEBI:30616"/>
        <dbReference type="ChEBI" id="CHEBI:58690"/>
        <dbReference type="ChEBI" id="CHEBI:58722"/>
        <dbReference type="ChEBI" id="CHEBI:456216"/>
        <dbReference type="EC" id="2.7.1.170"/>
    </reaction>
</comment>
<feature type="binding site" evidence="1">
    <location>
        <begin position="21"/>
        <end position="28"/>
    </location>
    <ligand>
        <name>ATP</name>
        <dbReference type="ChEBI" id="CHEBI:30616"/>
    </ligand>
</feature>
<dbReference type="EC" id="2.7.1.170" evidence="1"/>
<organism evidence="2 3">
    <name type="scientific">Alkaliphilus peptidifermentans DSM 18978</name>
    <dbReference type="NCBI Taxonomy" id="1120976"/>
    <lineage>
        <taxon>Bacteria</taxon>
        <taxon>Bacillati</taxon>
        <taxon>Bacillota</taxon>
        <taxon>Clostridia</taxon>
        <taxon>Peptostreptococcales</taxon>
        <taxon>Natronincolaceae</taxon>
        <taxon>Alkaliphilus</taxon>
    </lineage>
</organism>
<dbReference type="InterPro" id="IPR005338">
    <property type="entry name" value="Anhydro_N_Ac-Mur_kinase"/>
</dbReference>
<dbReference type="GO" id="GO:0016301">
    <property type="term" value="F:kinase activity"/>
    <property type="evidence" value="ECO:0007669"/>
    <property type="project" value="UniProtKB-KW"/>
</dbReference>
<dbReference type="PANTHER" id="PTHR30605">
    <property type="entry name" value="ANHYDRO-N-ACETYLMURAMIC ACID KINASE"/>
    <property type="match status" value="1"/>
</dbReference>
<comment type="pathway">
    <text evidence="1">Amino-sugar metabolism; 1,6-anhydro-N-acetylmuramate degradation.</text>
</comment>
<keyword evidence="1 2" id="KW-0418">Kinase</keyword>
<dbReference type="UniPathway" id="UPA00343"/>
<dbReference type="UniPathway" id="UPA00544"/>
<keyword evidence="1" id="KW-0808">Transferase</keyword>
<keyword evidence="1" id="KW-0547">Nucleotide-binding</keyword>
<dbReference type="STRING" id="1120976.SAMN03080606_03625"/>
<gene>
    <name evidence="1" type="primary">anmK</name>
    <name evidence="2" type="ORF">SAMN03080606_03625</name>
</gene>
<dbReference type="SUPFAM" id="SSF53067">
    <property type="entry name" value="Actin-like ATPase domain"/>
    <property type="match status" value="1"/>
</dbReference>
<dbReference type="Gene3D" id="3.30.420.40">
    <property type="match status" value="2"/>
</dbReference>
<sequence>MKKLLDLVNKDKKLVIGLMSGTSIDGIDCALVLIEDVGLNSKVTLKGFKNYAIDLDTKNEILECCSIETSNVEKICKLNFKVGNILADAVIQLCKDMKISLWDIDLIGSHGQTIYHIPQNSTLQIGEAAVISEKTGIPVVSDFRVGDVAAGGHGAPLVPYTEFILYRHEEKTRMLQNIGGIGNVTLLPKGSVIDEIKAFDTGPGNMIIDYLIYELTGGAMKYDTDGRIAAKGSVDKLLLSELMKHPYMEYKPPKSTGRETFGRDYSKALLSNCLARGMTMEDIVATATAFTVESIIYHYETYIYPYYHVDEIIVGGGGSYNNTIMKMLREKCKGISVFTQEDMGLSSDAKEAIAFAILANEAVHGNNNNIPGVTGARNPVVMGKFNI</sequence>
<keyword evidence="1" id="KW-0119">Carbohydrate metabolism</keyword>
<dbReference type="HAMAP" id="MF_01270">
    <property type="entry name" value="AnhMurNAc_kinase"/>
    <property type="match status" value="1"/>
</dbReference>
<dbReference type="AlphaFoldDB" id="A0A1G5KP85"/>
<keyword evidence="1" id="KW-0067">ATP-binding</keyword>
<comment type="pathway">
    <text evidence="1">Cell wall biogenesis; peptidoglycan recycling.</text>
</comment>
<proteinExistence type="inferred from homology"/>
<accession>A0A1G5KP85</accession>
<dbReference type="GO" id="GO:0097175">
    <property type="term" value="P:1,6-anhydro-N-acetyl-beta-muramic acid catabolic process"/>
    <property type="evidence" value="ECO:0007669"/>
    <property type="project" value="UniProtKB-UniRule"/>
</dbReference>
<dbReference type="OrthoDB" id="9763949at2"/>
<dbReference type="NCBIfam" id="NF007142">
    <property type="entry name" value="PRK09585.2-1"/>
    <property type="match status" value="1"/>
</dbReference>
<evidence type="ECO:0000313" key="3">
    <source>
        <dbReference type="Proteomes" id="UP000198636"/>
    </source>
</evidence>
<evidence type="ECO:0000256" key="1">
    <source>
        <dbReference type="HAMAP-Rule" id="MF_01270"/>
    </source>
</evidence>
<dbReference type="GO" id="GO:0016773">
    <property type="term" value="F:phosphotransferase activity, alcohol group as acceptor"/>
    <property type="evidence" value="ECO:0007669"/>
    <property type="project" value="UniProtKB-UniRule"/>
</dbReference>
<dbReference type="Proteomes" id="UP000198636">
    <property type="component" value="Unassembled WGS sequence"/>
</dbReference>
<evidence type="ECO:0000313" key="2">
    <source>
        <dbReference type="EMBL" id="SCZ02011.1"/>
    </source>
</evidence>
<dbReference type="InterPro" id="IPR043129">
    <property type="entry name" value="ATPase_NBD"/>
</dbReference>
<dbReference type="GO" id="GO:0006040">
    <property type="term" value="P:amino sugar metabolic process"/>
    <property type="evidence" value="ECO:0007669"/>
    <property type="project" value="InterPro"/>
</dbReference>
<dbReference type="Pfam" id="PF03702">
    <property type="entry name" value="AnmK"/>
    <property type="match status" value="1"/>
</dbReference>
<dbReference type="PANTHER" id="PTHR30605:SF0">
    <property type="entry name" value="ANHYDRO-N-ACETYLMURAMIC ACID KINASE"/>
    <property type="match status" value="1"/>
</dbReference>
<protein>
    <recommendedName>
        <fullName evidence="1">Anhydro-N-acetylmuramic acid kinase</fullName>
        <ecNumber evidence="1">2.7.1.170</ecNumber>
    </recommendedName>
    <alternativeName>
        <fullName evidence="1">AnhMurNAc kinase</fullName>
    </alternativeName>
</protein>
<name>A0A1G5KP85_9FIRM</name>
<dbReference type="EMBL" id="FMUS01000029">
    <property type="protein sequence ID" value="SCZ02011.1"/>
    <property type="molecule type" value="Genomic_DNA"/>
</dbReference>
<dbReference type="RefSeq" id="WP_091546390.1">
    <property type="nucleotide sequence ID" value="NZ_FMUS01000029.1"/>
</dbReference>
<reference evidence="2 3" key="1">
    <citation type="submission" date="2016-10" db="EMBL/GenBank/DDBJ databases">
        <authorList>
            <person name="de Groot N.N."/>
        </authorList>
    </citation>
    <scope>NUCLEOTIDE SEQUENCE [LARGE SCALE GENOMIC DNA]</scope>
    <source>
        <strain evidence="2 3">DSM 18978</strain>
    </source>
</reference>
<dbReference type="GO" id="GO:0005524">
    <property type="term" value="F:ATP binding"/>
    <property type="evidence" value="ECO:0007669"/>
    <property type="project" value="UniProtKB-UniRule"/>
</dbReference>
<dbReference type="GO" id="GO:0009254">
    <property type="term" value="P:peptidoglycan turnover"/>
    <property type="evidence" value="ECO:0007669"/>
    <property type="project" value="UniProtKB-UniRule"/>
</dbReference>
<comment type="function">
    <text evidence="1">Catalyzes the specific phosphorylation of 1,6-anhydro-N-acetylmuramic acid (anhMurNAc) with the simultaneous cleavage of the 1,6-anhydro ring, generating MurNAc-6-P. Is required for the utilization of anhMurNAc either imported from the medium or derived from its own cell wall murein, and thus plays a role in cell wall recycling.</text>
</comment>
<keyword evidence="3" id="KW-1185">Reference proteome</keyword>
<comment type="similarity">
    <text evidence="1">Belongs to the anhydro-N-acetylmuramic acid kinase family.</text>
</comment>
<dbReference type="CDD" id="cd24050">
    <property type="entry name" value="ASKHA_NBD_ANMK"/>
    <property type="match status" value="1"/>
</dbReference>
<dbReference type="NCBIfam" id="NF007148">
    <property type="entry name" value="PRK09585.3-2"/>
    <property type="match status" value="1"/>
</dbReference>